<gene>
    <name evidence="1" type="ORF">H9754_00660</name>
</gene>
<reference evidence="1" key="1">
    <citation type="journal article" date="2021" name="PeerJ">
        <title>Extensive microbial diversity within the chicken gut microbiome revealed by metagenomics and culture.</title>
        <authorList>
            <person name="Gilroy R."/>
            <person name="Ravi A."/>
            <person name="Getino M."/>
            <person name="Pursley I."/>
            <person name="Horton D.L."/>
            <person name="Alikhan N.F."/>
            <person name="Baker D."/>
            <person name="Gharbi K."/>
            <person name="Hall N."/>
            <person name="Watson M."/>
            <person name="Adriaenssens E.M."/>
            <person name="Foster-Nyarko E."/>
            <person name="Jarju S."/>
            <person name="Secka A."/>
            <person name="Antonio M."/>
            <person name="Oren A."/>
            <person name="Chaudhuri R.R."/>
            <person name="La Ragione R."/>
            <person name="Hildebrand F."/>
            <person name="Pallen M.J."/>
        </authorList>
    </citation>
    <scope>NUCLEOTIDE SEQUENCE</scope>
    <source>
        <strain evidence="1">ChiSjej3B21-8574</strain>
    </source>
</reference>
<organism evidence="1 2">
    <name type="scientific">Candidatus Anaerostipes avistercoris</name>
    <dbReference type="NCBI Taxonomy" id="2838462"/>
    <lineage>
        <taxon>Bacteria</taxon>
        <taxon>Bacillati</taxon>
        <taxon>Bacillota</taxon>
        <taxon>Clostridia</taxon>
        <taxon>Lachnospirales</taxon>
        <taxon>Lachnospiraceae</taxon>
        <taxon>Anaerostipes</taxon>
    </lineage>
</organism>
<proteinExistence type="predicted"/>
<comment type="caution">
    <text evidence="1">The sequence shown here is derived from an EMBL/GenBank/DDBJ whole genome shotgun (WGS) entry which is preliminary data.</text>
</comment>
<sequence length="96" mass="11385">MSKRLWSAFTDNMDCCIYTGSHKVERHHIFGGANRSRSEKYGFVIPLRPDYHPNGVHFDPKNGDIDTDLKQAAQRYWEEYIGTREDFRKEFGRSWL</sequence>
<reference evidence="1" key="2">
    <citation type="submission" date="2021-04" db="EMBL/GenBank/DDBJ databases">
        <authorList>
            <person name="Gilroy R."/>
        </authorList>
    </citation>
    <scope>NUCLEOTIDE SEQUENCE</scope>
    <source>
        <strain evidence="1">ChiSjej3B21-8574</strain>
    </source>
</reference>
<accession>A0A9D2PE07</accession>
<evidence type="ECO:0000313" key="1">
    <source>
        <dbReference type="EMBL" id="HJC49086.1"/>
    </source>
</evidence>
<name>A0A9D2PE07_9FIRM</name>
<dbReference type="AlphaFoldDB" id="A0A9D2PE07"/>
<dbReference type="Proteomes" id="UP000823904">
    <property type="component" value="Unassembled WGS sequence"/>
</dbReference>
<dbReference type="EMBL" id="DWWD01000005">
    <property type="protein sequence ID" value="HJC49086.1"/>
    <property type="molecule type" value="Genomic_DNA"/>
</dbReference>
<protein>
    <submittedName>
        <fullName evidence="1">Phosphoenolpyruvate carboxykinase</fullName>
    </submittedName>
</protein>
<evidence type="ECO:0000313" key="2">
    <source>
        <dbReference type="Proteomes" id="UP000823904"/>
    </source>
</evidence>